<reference evidence="2 3" key="1">
    <citation type="submission" date="2016-10" db="EMBL/GenBank/DDBJ databases">
        <authorList>
            <person name="Varghese N."/>
            <person name="Submissions S."/>
        </authorList>
    </citation>
    <scope>NUCLEOTIDE SEQUENCE [LARGE SCALE GENOMIC DNA]</scope>
    <source>
        <strain evidence="2 3">CGMCC 1.6853</strain>
    </source>
</reference>
<organism evidence="2 3">
    <name type="scientific">Serratia nematodiphila</name>
    <dbReference type="NCBI Taxonomy" id="458197"/>
    <lineage>
        <taxon>Bacteria</taxon>
        <taxon>Pseudomonadati</taxon>
        <taxon>Pseudomonadota</taxon>
        <taxon>Gammaproteobacteria</taxon>
        <taxon>Enterobacterales</taxon>
        <taxon>Yersiniaceae</taxon>
        <taxon>Serratia</taxon>
    </lineage>
</organism>
<keyword evidence="3" id="KW-1185">Reference proteome</keyword>
<feature type="signal peptide" evidence="1">
    <location>
        <begin position="1"/>
        <end position="21"/>
    </location>
</feature>
<evidence type="ECO:0000313" key="3">
    <source>
        <dbReference type="Proteomes" id="UP000183031"/>
    </source>
</evidence>
<evidence type="ECO:0000256" key="1">
    <source>
        <dbReference type="SAM" id="SignalP"/>
    </source>
</evidence>
<name>A0A1G5K0G3_9GAMM</name>
<dbReference type="Gene3D" id="2.60.40.1090">
    <property type="entry name" value="Fimbrial-type adhesion domain"/>
    <property type="match status" value="1"/>
</dbReference>
<evidence type="ECO:0008006" key="4">
    <source>
        <dbReference type="Google" id="ProtNLM"/>
    </source>
</evidence>
<accession>A0A1G5K0G3</accession>
<evidence type="ECO:0000313" key="2">
    <source>
        <dbReference type="EMBL" id="SCY94172.1"/>
    </source>
</evidence>
<dbReference type="EMBL" id="FMUT01000008">
    <property type="protein sequence ID" value="SCY94172.1"/>
    <property type="molecule type" value="Genomic_DNA"/>
</dbReference>
<dbReference type="InterPro" id="IPR036937">
    <property type="entry name" value="Adhesion_dom_fimbrial_sf"/>
</dbReference>
<gene>
    <name evidence="2" type="ORF">SAMN02927935_03068</name>
</gene>
<protein>
    <recommendedName>
        <fullName evidence="4">Fimbrial protein</fullName>
    </recommendedName>
</protein>
<proteinExistence type="predicted"/>
<keyword evidence="1" id="KW-0732">Signal</keyword>
<sequence length="272" mass="27902">MRLLRPATLTLLLGTTSSVCSAPYPVVTSMQTTITSPTSANYYVVYEVRDVPSAEQMVPPGWLVGSAHRHDAFPGGSDIAAMPTWSEMCRDVAICTTIAVPGDTMSSAAMRAFSSIGPSASGIVGHGGKGNGGECVGFIAIPRGNAPWSQAIYPPGSCVYAPPGREWCEFVTPGVVLDHGTISVGDTAPSQVTASVPVNCTAPMTIRLSLGSDVLALGKGVESRVSVPEAGGGGKVVLHAGDNPITLQSDLSLTGADAGTYSAATVLYIQYL</sequence>
<comment type="caution">
    <text evidence="2">The sequence shown here is derived from an EMBL/GenBank/DDBJ whole genome shotgun (WGS) entry which is preliminary data.</text>
</comment>
<feature type="chain" id="PRO_5045507020" description="Fimbrial protein" evidence="1">
    <location>
        <begin position="22"/>
        <end position="272"/>
    </location>
</feature>
<dbReference type="Proteomes" id="UP000183031">
    <property type="component" value="Unassembled WGS sequence"/>
</dbReference>